<reference evidence="5 6" key="1">
    <citation type="journal article" date="2004" name="Proc. Natl. Acad. Sci. U.S.A.">
        <title>The complete genomic sequence of Nocardia farcinica IFM 10152.</title>
        <authorList>
            <person name="Ishikawa J."/>
            <person name="Yamashita A."/>
            <person name="Mikami Y."/>
            <person name="Hoshino Y."/>
            <person name="Kurita H."/>
            <person name="Hotta K."/>
            <person name="Shiba T."/>
            <person name="Hattori M."/>
        </authorList>
    </citation>
    <scope>NUCLEOTIDE SEQUENCE [LARGE SCALE GENOMIC DNA]</scope>
    <source>
        <strain evidence="5 6">IFM 10152</strain>
        <plasmid evidence="6">Plasmid pNF1</plasmid>
    </source>
</reference>
<dbReference type="InterPro" id="IPR050553">
    <property type="entry name" value="Thioredoxin_ResA/DsbE_sf"/>
</dbReference>
<dbReference type="PANTHER" id="PTHR42852:SF13">
    <property type="entry name" value="PROTEIN DIPZ"/>
    <property type="match status" value="1"/>
</dbReference>
<keyword evidence="2" id="KW-0201">Cytochrome c-type biogenesis</keyword>
<dbReference type="Gene3D" id="3.40.30.10">
    <property type="entry name" value="Glutaredoxin"/>
    <property type="match status" value="1"/>
</dbReference>
<dbReference type="InterPro" id="IPR013740">
    <property type="entry name" value="Redoxin"/>
</dbReference>
<proteinExistence type="predicted"/>
<name>Q5YMM1_NOCFA</name>
<dbReference type="CDD" id="cd02966">
    <property type="entry name" value="TlpA_like_family"/>
    <property type="match status" value="1"/>
</dbReference>
<dbReference type="SUPFAM" id="SSF52833">
    <property type="entry name" value="Thioredoxin-like"/>
    <property type="match status" value="1"/>
</dbReference>
<comment type="subcellular location">
    <subcellularLocation>
        <location evidence="1">Cell envelope</location>
    </subcellularLocation>
</comment>
<organism evidence="5 6">
    <name type="scientific">Nocardia farcinica (strain IFM 10152)</name>
    <dbReference type="NCBI Taxonomy" id="247156"/>
    <lineage>
        <taxon>Bacteria</taxon>
        <taxon>Bacillati</taxon>
        <taxon>Actinomycetota</taxon>
        <taxon>Actinomycetes</taxon>
        <taxon>Mycobacteriales</taxon>
        <taxon>Nocardiaceae</taxon>
        <taxon>Nocardia</taxon>
    </lineage>
</organism>
<dbReference type="InterPro" id="IPR017937">
    <property type="entry name" value="Thioredoxin_CS"/>
</dbReference>
<keyword evidence="6" id="KW-1185">Reference proteome</keyword>
<dbReference type="GO" id="GO:0017004">
    <property type="term" value="P:cytochrome complex assembly"/>
    <property type="evidence" value="ECO:0007669"/>
    <property type="project" value="UniProtKB-KW"/>
</dbReference>
<dbReference type="PANTHER" id="PTHR42852">
    <property type="entry name" value="THIOL:DISULFIDE INTERCHANGE PROTEIN DSBE"/>
    <property type="match status" value="1"/>
</dbReference>
<geneLocation type="plasmid" evidence="5 6">
    <name>pNF1</name>
</geneLocation>
<dbReference type="RefSeq" id="WP_011212252.1">
    <property type="nucleotide sequence ID" value="NC_006362.1"/>
</dbReference>
<dbReference type="AlphaFoldDB" id="Q5YMM1"/>
<evidence type="ECO:0000256" key="2">
    <source>
        <dbReference type="ARBA" id="ARBA00022748"/>
    </source>
</evidence>
<sequence length="212" mass="22317">MRPHIRWLVVFVIVFAALAAALWPRSDSTTALPERVFGQPDAATGRIEDGPPQDQRVGAPALPPCPIPGGVSAGGGPLRGVLARCLGSAEQVDLGVALTGEPTLINLWASWCAPCRSEIPVLNAYASDPDSIRVVGINVQDDPTTAAELLAELQAGYPSFVDGGAVQKALPAPPVLPLSFLVQRDGTVRRITTPAVFDNPAQIDATIREMTR</sequence>
<dbReference type="KEGG" id="nfa:PNF1_445"/>
<feature type="region of interest" description="Disordered" evidence="3">
    <location>
        <begin position="41"/>
        <end position="60"/>
    </location>
</feature>
<evidence type="ECO:0000256" key="3">
    <source>
        <dbReference type="SAM" id="MobiDB-lite"/>
    </source>
</evidence>
<dbReference type="InterPro" id="IPR013766">
    <property type="entry name" value="Thioredoxin_domain"/>
</dbReference>
<protein>
    <recommendedName>
        <fullName evidence="4">Thioredoxin domain-containing protein</fullName>
    </recommendedName>
</protein>
<dbReference type="eggNOG" id="COG0526">
    <property type="taxonomic scope" value="Bacteria"/>
</dbReference>
<dbReference type="GO" id="GO:0030313">
    <property type="term" value="C:cell envelope"/>
    <property type="evidence" value="ECO:0007669"/>
    <property type="project" value="UniProtKB-SubCell"/>
</dbReference>
<dbReference type="Proteomes" id="UP000006820">
    <property type="component" value="Plasmid pNF1"/>
</dbReference>
<dbReference type="EMBL" id="AP006619">
    <property type="protein sequence ID" value="BAD60570.1"/>
    <property type="molecule type" value="Genomic_DNA"/>
</dbReference>
<dbReference type="Pfam" id="PF08534">
    <property type="entry name" value="Redoxin"/>
    <property type="match status" value="1"/>
</dbReference>
<dbReference type="PROSITE" id="PS51352">
    <property type="entry name" value="THIOREDOXIN_2"/>
    <property type="match status" value="1"/>
</dbReference>
<gene>
    <name evidence="5" type="ordered locus">PNF1_445</name>
</gene>
<dbReference type="InterPro" id="IPR036249">
    <property type="entry name" value="Thioredoxin-like_sf"/>
</dbReference>
<evidence type="ECO:0000256" key="1">
    <source>
        <dbReference type="ARBA" id="ARBA00004196"/>
    </source>
</evidence>
<evidence type="ECO:0000313" key="5">
    <source>
        <dbReference type="EMBL" id="BAD60570.1"/>
    </source>
</evidence>
<dbReference type="PROSITE" id="PS00194">
    <property type="entry name" value="THIOREDOXIN_1"/>
    <property type="match status" value="1"/>
</dbReference>
<feature type="domain" description="Thioredoxin" evidence="4">
    <location>
        <begin position="26"/>
        <end position="212"/>
    </location>
</feature>
<dbReference type="GeneID" id="61136278"/>
<dbReference type="GO" id="GO:0016491">
    <property type="term" value="F:oxidoreductase activity"/>
    <property type="evidence" value="ECO:0007669"/>
    <property type="project" value="InterPro"/>
</dbReference>
<keyword evidence="5" id="KW-0614">Plasmid</keyword>
<evidence type="ECO:0000259" key="4">
    <source>
        <dbReference type="PROSITE" id="PS51352"/>
    </source>
</evidence>
<evidence type="ECO:0000313" key="6">
    <source>
        <dbReference type="Proteomes" id="UP000006820"/>
    </source>
</evidence>
<accession>Q5YMM1</accession>
<dbReference type="HOGENOM" id="CLU_042529_6_1_11"/>
<dbReference type="OrthoDB" id="9796554at2"/>